<keyword evidence="3" id="KW-1185">Reference proteome</keyword>
<evidence type="ECO:0000313" key="3">
    <source>
        <dbReference type="Proteomes" id="UP000274822"/>
    </source>
</evidence>
<feature type="compositionally biased region" description="Polar residues" evidence="1">
    <location>
        <begin position="113"/>
        <end position="124"/>
    </location>
</feature>
<evidence type="ECO:0000313" key="2">
    <source>
        <dbReference type="EMBL" id="RUS29586.1"/>
    </source>
</evidence>
<dbReference type="EMBL" id="RBNJ01004979">
    <property type="protein sequence ID" value="RUS29586.1"/>
    <property type="molecule type" value="Genomic_DNA"/>
</dbReference>
<dbReference type="AlphaFoldDB" id="A0A433QID7"/>
<gene>
    <name evidence="2" type="ORF">BC938DRAFT_480480</name>
</gene>
<sequence>MLEHKFLLAKIKGQRHFDENLGNSFKVGDDKQVKKASQLIIRSELADLEAKSMSYGKIEIKNLQNRTRLAKQKAAKSWAINFSPLALPLLTMVPILRVLSSGADGADRAYGGFSTTTSRSDVER</sequence>
<name>A0A433QID7_9FUNG</name>
<reference evidence="2 3" key="1">
    <citation type="journal article" date="2018" name="New Phytol.">
        <title>Phylogenomics of Endogonaceae and evolution of mycorrhizas within Mucoromycota.</title>
        <authorList>
            <person name="Chang Y."/>
            <person name="Desiro A."/>
            <person name="Na H."/>
            <person name="Sandor L."/>
            <person name="Lipzen A."/>
            <person name="Clum A."/>
            <person name="Barry K."/>
            <person name="Grigoriev I.V."/>
            <person name="Martin F.M."/>
            <person name="Stajich J.E."/>
            <person name="Smith M.E."/>
            <person name="Bonito G."/>
            <person name="Spatafora J.W."/>
        </authorList>
    </citation>
    <scope>NUCLEOTIDE SEQUENCE [LARGE SCALE GENOMIC DNA]</scope>
    <source>
        <strain evidence="2 3">AD002</strain>
    </source>
</reference>
<protein>
    <submittedName>
        <fullName evidence="2">Uncharacterized protein</fullName>
    </submittedName>
</protein>
<dbReference type="Proteomes" id="UP000274822">
    <property type="component" value="Unassembled WGS sequence"/>
</dbReference>
<evidence type="ECO:0000256" key="1">
    <source>
        <dbReference type="SAM" id="MobiDB-lite"/>
    </source>
</evidence>
<comment type="caution">
    <text evidence="2">The sequence shown here is derived from an EMBL/GenBank/DDBJ whole genome shotgun (WGS) entry which is preliminary data.</text>
</comment>
<organism evidence="2 3">
    <name type="scientific">Jimgerdemannia flammicorona</name>
    <dbReference type="NCBI Taxonomy" id="994334"/>
    <lineage>
        <taxon>Eukaryota</taxon>
        <taxon>Fungi</taxon>
        <taxon>Fungi incertae sedis</taxon>
        <taxon>Mucoromycota</taxon>
        <taxon>Mucoromycotina</taxon>
        <taxon>Endogonomycetes</taxon>
        <taxon>Endogonales</taxon>
        <taxon>Endogonaceae</taxon>
        <taxon>Jimgerdemannia</taxon>
    </lineage>
</organism>
<proteinExistence type="predicted"/>
<accession>A0A433QID7</accession>
<feature type="region of interest" description="Disordered" evidence="1">
    <location>
        <begin position="103"/>
        <end position="124"/>
    </location>
</feature>